<dbReference type="Proteomes" id="UP000794436">
    <property type="component" value="Unassembled WGS sequence"/>
</dbReference>
<gene>
    <name evidence="2" type="ORF">Poli38472_006887</name>
</gene>
<organism evidence="2 3">
    <name type="scientific">Pythium oligandrum</name>
    <name type="common">Mycoparasitic fungus</name>
    <dbReference type="NCBI Taxonomy" id="41045"/>
    <lineage>
        <taxon>Eukaryota</taxon>
        <taxon>Sar</taxon>
        <taxon>Stramenopiles</taxon>
        <taxon>Oomycota</taxon>
        <taxon>Peronosporomycetes</taxon>
        <taxon>Pythiales</taxon>
        <taxon>Pythiaceae</taxon>
        <taxon>Pythium</taxon>
    </lineage>
</organism>
<comment type="caution">
    <text evidence="2">The sequence shown here is derived from an EMBL/GenBank/DDBJ whole genome shotgun (WGS) entry which is preliminary data.</text>
</comment>
<dbReference type="PROSITE" id="PS50231">
    <property type="entry name" value="RICIN_B_LECTIN"/>
    <property type="match status" value="1"/>
</dbReference>
<dbReference type="InterPro" id="IPR035992">
    <property type="entry name" value="Ricin_B-like_lectins"/>
</dbReference>
<protein>
    <recommendedName>
        <fullName evidence="1">Ricin B lectin domain-containing protein</fullName>
    </recommendedName>
</protein>
<feature type="domain" description="Ricin B lectin" evidence="1">
    <location>
        <begin position="3"/>
        <end position="96"/>
    </location>
</feature>
<dbReference type="EMBL" id="SPLM01000145">
    <property type="protein sequence ID" value="TMW56877.1"/>
    <property type="molecule type" value="Genomic_DNA"/>
</dbReference>
<name>A0A8K1C6D6_PYTOL</name>
<evidence type="ECO:0000313" key="2">
    <source>
        <dbReference type="EMBL" id="TMW56877.1"/>
    </source>
</evidence>
<accession>A0A8K1C6D6</accession>
<sequence>MNQIFAWDAGMKRLRSYKKNLCLDDGGGATGASTKFVLWNCDAKNPNQDFVFDKSTLLFRQPNKPGLCMDDGGCNSSGQTKLVLWTCDVYNQNQHFEFVLTSPPLTPAPVPTIQPTFVPAPVPTGPVTFGPAPVPTNPSSDEPAPVPTGPVTFEPAPVPTPQPTFLPLTLEPDQNSTGSLGDLVDGDWNLLAPSHLTIGEVNSDSSDEITSAEIFKYLIGIKNQAEQKYKSTMYKYRRTLKCATAGLSALSKDVVNADEYHGLVTWMYKHCDEGYTDQPEKRENESGSSSSGPKVHTYMTKLEFYYAIKDHFANERSDLLGVAEAARLRSGIATAERMKLLSCIEEASSRFGRYKEYELPEHFQNAIKWVKEDCMNL</sequence>
<proteinExistence type="predicted"/>
<dbReference type="OrthoDB" id="120879at2759"/>
<reference evidence="2" key="1">
    <citation type="submission" date="2019-03" db="EMBL/GenBank/DDBJ databases">
        <title>Long read genome sequence of the mycoparasitic Pythium oligandrum ATCC 38472 isolated from sugarbeet rhizosphere.</title>
        <authorList>
            <person name="Gaulin E."/>
        </authorList>
    </citation>
    <scope>NUCLEOTIDE SEQUENCE</scope>
    <source>
        <strain evidence="2">ATCC 38472_TT</strain>
    </source>
</reference>
<dbReference type="Pfam" id="PF00652">
    <property type="entry name" value="Ricin_B_lectin"/>
    <property type="match status" value="1"/>
</dbReference>
<keyword evidence="3" id="KW-1185">Reference proteome</keyword>
<dbReference type="Gene3D" id="2.80.10.50">
    <property type="match status" value="1"/>
</dbReference>
<dbReference type="SUPFAM" id="SSF50370">
    <property type="entry name" value="Ricin B-like lectins"/>
    <property type="match status" value="1"/>
</dbReference>
<dbReference type="InterPro" id="IPR000772">
    <property type="entry name" value="Ricin_B_lectin"/>
</dbReference>
<dbReference type="AlphaFoldDB" id="A0A8K1C6D6"/>
<evidence type="ECO:0000259" key="1">
    <source>
        <dbReference type="Pfam" id="PF00652"/>
    </source>
</evidence>
<evidence type="ECO:0000313" key="3">
    <source>
        <dbReference type="Proteomes" id="UP000794436"/>
    </source>
</evidence>